<name>A0A1G7I2W3_9RHOB</name>
<evidence type="ECO:0000313" key="2">
    <source>
        <dbReference type="Proteomes" id="UP000198994"/>
    </source>
</evidence>
<dbReference type="STRING" id="282683.SAMN04488105_1121"/>
<dbReference type="Proteomes" id="UP000198994">
    <property type="component" value="Unassembled WGS sequence"/>
</dbReference>
<reference evidence="2" key="1">
    <citation type="submission" date="2016-10" db="EMBL/GenBank/DDBJ databases">
        <authorList>
            <person name="Varghese N."/>
            <person name="Submissions S."/>
        </authorList>
    </citation>
    <scope>NUCLEOTIDE SEQUENCE [LARGE SCALE GENOMIC DNA]</scope>
    <source>
        <strain evidence="2">DSM 10146</strain>
    </source>
</reference>
<keyword evidence="2" id="KW-1185">Reference proteome</keyword>
<dbReference type="AlphaFoldDB" id="A0A1G7I2W3"/>
<organism evidence="1 2">
    <name type="scientific">Salipiger thiooxidans</name>
    <dbReference type="NCBI Taxonomy" id="282683"/>
    <lineage>
        <taxon>Bacteria</taxon>
        <taxon>Pseudomonadati</taxon>
        <taxon>Pseudomonadota</taxon>
        <taxon>Alphaproteobacteria</taxon>
        <taxon>Rhodobacterales</taxon>
        <taxon>Roseobacteraceae</taxon>
        <taxon>Salipiger</taxon>
    </lineage>
</organism>
<protein>
    <submittedName>
        <fullName evidence="1">Uncharacterized protein</fullName>
    </submittedName>
</protein>
<accession>A0A1G7I2W3</accession>
<gene>
    <name evidence="1" type="ORF">SAMN04488105_1121</name>
</gene>
<proteinExistence type="predicted"/>
<dbReference type="EMBL" id="FNAV01000012">
    <property type="protein sequence ID" value="SDF06923.1"/>
    <property type="molecule type" value="Genomic_DNA"/>
</dbReference>
<evidence type="ECO:0000313" key="1">
    <source>
        <dbReference type="EMBL" id="SDF06923.1"/>
    </source>
</evidence>
<sequence length="158" mass="16719">MKELNLRADEFIVTGKGPAAEAFARIGLGAAGLERKLEAPEALLLEIIGRMEDLDRAAQIRVADEIFGGTGGERFVELLARGEDGMRAMMQEAREMGLVMEAELVANPRVDYALSGVDSASGGPTSGPRGCLRDSRAGTISSGAPAHRYCPAFTLPIT</sequence>